<dbReference type="Proteomes" id="UP000076555">
    <property type="component" value="Unassembled WGS sequence"/>
</dbReference>
<dbReference type="InterPro" id="IPR000595">
    <property type="entry name" value="cNMP-bd_dom"/>
</dbReference>
<comment type="caution">
    <text evidence="2">The sequence shown here is derived from an EMBL/GenBank/DDBJ whole genome shotgun (WGS) entry which is preliminary data.</text>
</comment>
<evidence type="ECO:0000259" key="1">
    <source>
        <dbReference type="PROSITE" id="PS50042"/>
    </source>
</evidence>
<dbReference type="EMBL" id="LWAJ01000288">
    <property type="protein sequence ID" value="KZL47669.1"/>
    <property type="molecule type" value="Genomic_DNA"/>
</dbReference>
<dbReference type="InterPro" id="IPR014710">
    <property type="entry name" value="RmlC-like_jellyroll"/>
</dbReference>
<feature type="domain" description="Cyclic nucleotide-binding" evidence="1">
    <location>
        <begin position="16"/>
        <end position="62"/>
    </location>
</feature>
<gene>
    <name evidence="2" type="ORF">A2T98_22010</name>
</gene>
<organism evidence="2 3">
    <name type="scientific">Nodularia spumigena CENA596</name>
    <dbReference type="NCBI Taxonomy" id="1819295"/>
    <lineage>
        <taxon>Bacteria</taxon>
        <taxon>Bacillati</taxon>
        <taxon>Cyanobacteriota</taxon>
        <taxon>Cyanophyceae</taxon>
        <taxon>Nostocales</taxon>
        <taxon>Nodulariaceae</taxon>
        <taxon>Nodularia</taxon>
    </lineage>
</organism>
<dbReference type="PROSITE" id="PS50042">
    <property type="entry name" value="CNMP_BINDING_3"/>
    <property type="match status" value="1"/>
</dbReference>
<dbReference type="AlphaFoldDB" id="A0A161XXU8"/>
<protein>
    <recommendedName>
        <fullName evidence="1">Cyclic nucleotide-binding domain-containing protein</fullName>
    </recommendedName>
</protein>
<reference evidence="2 3" key="1">
    <citation type="submission" date="2016-04" db="EMBL/GenBank/DDBJ databases">
        <title>Draft Genome Assembly of the Bloom-forming Cyanobacterium Nodularia spumigena Strain CENA596 in Shrimp Production Ponds.</title>
        <authorList>
            <person name="Popin R.V."/>
            <person name="Rigonato J."/>
            <person name="Abreu V.A."/>
            <person name="Andreote A.P."/>
            <person name="Silveira S.B."/>
            <person name="Odebrecht C."/>
            <person name="Fiore M.F."/>
        </authorList>
    </citation>
    <scope>NUCLEOTIDE SEQUENCE [LARGE SCALE GENOMIC DNA]</scope>
    <source>
        <strain evidence="2 3">CENA596</strain>
    </source>
</reference>
<dbReference type="Gene3D" id="2.60.120.10">
    <property type="entry name" value="Jelly Rolls"/>
    <property type="match status" value="1"/>
</dbReference>
<dbReference type="InterPro" id="IPR018490">
    <property type="entry name" value="cNMP-bd_dom_sf"/>
</dbReference>
<evidence type="ECO:0000313" key="3">
    <source>
        <dbReference type="Proteomes" id="UP000076555"/>
    </source>
</evidence>
<dbReference type="SUPFAM" id="SSF51206">
    <property type="entry name" value="cAMP-binding domain-like"/>
    <property type="match status" value="1"/>
</dbReference>
<name>A0A161XXU8_NODSP</name>
<evidence type="ECO:0000313" key="2">
    <source>
        <dbReference type="EMBL" id="KZL47669.1"/>
    </source>
</evidence>
<proteinExistence type="predicted"/>
<sequence>MSFPPETVIWLQERTPLGILSSAVLDAIAQVMESTFLPAESTLVSEGTSPEALYILQQGQLESKTSNKNNPALACGFLPGAIVQLKELLLDEQVLS</sequence>
<accession>A0A161XXU8</accession>